<evidence type="ECO:0000313" key="2">
    <source>
        <dbReference type="EMBL" id="MBX33918.1"/>
    </source>
</evidence>
<reference evidence="2" key="1">
    <citation type="submission" date="2018-02" db="EMBL/GenBank/DDBJ databases">
        <title>Rhizophora mucronata_Transcriptome.</title>
        <authorList>
            <person name="Meera S.P."/>
            <person name="Sreeshan A."/>
            <person name="Augustine A."/>
        </authorList>
    </citation>
    <scope>NUCLEOTIDE SEQUENCE</scope>
    <source>
        <tissue evidence="2">Leaf</tissue>
    </source>
</reference>
<sequence length="149" mass="16355">MSNGKLELAEECMKRAMDFSGLLLLYSSLGDAEGISGLASLAKEQGKNNVAFLCMFMLGKLEECLQLLVESNRIPEAALMARSYLPSKVSEIVAIWRKDLSKVCQNSRDLVLSLSFPCCFSVFPCNGINLLLVVASDFRQLNALKLIAN</sequence>
<dbReference type="EMBL" id="GGEC01053434">
    <property type="protein sequence ID" value="MBX33918.1"/>
    <property type="molecule type" value="Transcribed_RNA"/>
</dbReference>
<name>A0A2P2MUN1_RHIMU</name>
<organism evidence="2">
    <name type="scientific">Rhizophora mucronata</name>
    <name type="common">Asiatic mangrove</name>
    <dbReference type="NCBI Taxonomy" id="61149"/>
    <lineage>
        <taxon>Eukaryota</taxon>
        <taxon>Viridiplantae</taxon>
        <taxon>Streptophyta</taxon>
        <taxon>Embryophyta</taxon>
        <taxon>Tracheophyta</taxon>
        <taxon>Spermatophyta</taxon>
        <taxon>Magnoliopsida</taxon>
        <taxon>eudicotyledons</taxon>
        <taxon>Gunneridae</taxon>
        <taxon>Pentapetalae</taxon>
        <taxon>rosids</taxon>
        <taxon>fabids</taxon>
        <taxon>Malpighiales</taxon>
        <taxon>Rhizophoraceae</taxon>
        <taxon>Rhizophora</taxon>
    </lineage>
</organism>
<dbReference type="Gene3D" id="1.25.40.470">
    <property type="match status" value="1"/>
</dbReference>
<dbReference type="Pfam" id="PF23953">
    <property type="entry name" value="TPR_COPA_B"/>
    <property type="match status" value="1"/>
</dbReference>
<accession>A0A2P2MUN1</accession>
<dbReference type="InterPro" id="IPR056176">
    <property type="entry name" value="TPR_COPA_B"/>
</dbReference>
<dbReference type="AlphaFoldDB" id="A0A2P2MUN1"/>
<evidence type="ECO:0000259" key="1">
    <source>
        <dbReference type="Pfam" id="PF23953"/>
    </source>
</evidence>
<feature type="domain" description="COPA/B TPR" evidence="1">
    <location>
        <begin position="1"/>
        <end position="97"/>
    </location>
</feature>
<proteinExistence type="predicted"/>
<protein>
    <submittedName>
        <fullName evidence="2">Uncharacterized protein MANES_04G122600</fullName>
    </submittedName>
</protein>